<dbReference type="InParanoid" id="F0ZRZ7"/>
<evidence type="ECO:0000313" key="1">
    <source>
        <dbReference type="EMBL" id="EGC33282.1"/>
    </source>
</evidence>
<reference evidence="2" key="1">
    <citation type="journal article" date="2011" name="Genome Biol.">
        <title>Comparative genomics of the social amoebae Dictyostelium discoideum and Dictyostelium purpureum.</title>
        <authorList>
            <consortium name="US DOE Joint Genome Institute (JGI-PGF)"/>
            <person name="Sucgang R."/>
            <person name="Kuo A."/>
            <person name="Tian X."/>
            <person name="Salerno W."/>
            <person name="Parikh A."/>
            <person name="Feasley C.L."/>
            <person name="Dalin E."/>
            <person name="Tu H."/>
            <person name="Huang E."/>
            <person name="Barry K."/>
            <person name="Lindquist E."/>
            <person name="Shapiro H."/>
            <person name="Bruce D."/>
            <person name="Schmutz J."/>
            <person name="Salamov A."/>
            <person name="Fey P."/>
            <person name="Gaudet P."/>
            <person name="Anjard C."/>
            <person name="Babu M.M."/>
            <person name="Basu S."/>
            <person name="Bushmanova Y."/>
            <person name="van der Wel H."/>
            <person name="Katoh-Kurasawa M."/>
            <person name="Dinh C."/>
            <person name="Coutinho P.M."/>
            <person name="Saito T."/>
            <person name="Elias M."/>
            <person name="Schaap P."/>
            <person name="Kay R.R."/>
            <person name="Henrissat B."/>
            <person name="Eichinger L."/>
            <person name="Rivero F."/>
            <person name="Putnam N.H."/>
            <person name="West C.M."/>
            <person name="Loomis W.F."/>
            <person name="Chisholm R.L."/>
            <person name="Shaulsky G."/>
            <person name="Strassmann J.E."/>
            <person name="Queller D.C."/>
            <person name="Kuspa A."/>
            <person name="Grigoriev I.V."/>
        </authorList>
    </citation>
    <scope>NUCLEOTIDE SEQUENCE [LARGE SCALE GENOMIC DNA]</scope>
    <source>
        <strain evidence="2">QSDP1</strain>
    </source>
</reference>
<dbReference type="Proteomes" id="UP000001064">
    <property type="component" value="Unassembled WGS sequence"/>
</dbReference>
<dbReference type="PANTHER" id="PTHR32142">
    <property type="entry name" value="B BOX-TYPE DOMAIN-CONTAINING PROTEIN-RELATED"/>
    <property type="match status" value="1"/>
</dbReference>
<dbReference type="EMBL" id="GL871149">
    <property type="protein sequence ID" value="EGC33282.1"/>
    <property type="molecule type" value="Genomic_DNA"/>
</dbReference>
<dbReference type="eggNOG" id="ENOG502RI3I">
    <property type="taxonomic scope" value="Eukaryota"/>
</dbReference>
<dbReference type="RefSeq" id="XP_003290183.1">
    <property type="nucleotide sequence ID" value="XM_003290135.1"/>
</dbReference>
<dbReference type="PANTHER" id="PTHR32142:SF64">
    <property type="entry name" value="ANKYRIN REPEAT-CONTAINING PROTEIN-RELATED"/>
    <property type="match status" value="1"/>
</dbReference>
<keyword evidence="2" id="KW-1185">Reference proteome</keyword>
<dbReference type="KEGG" id="dpp:DICPUDRAFT_80935"/>
<protein>
    <submittedName>
        <fullName evidence="1">Uncharacterized protein</fullName>
    </submittedName>
</protein>
<evidence type="ECO:0000313" key="2">
    <source>
        <dbReference type="Proteomes" id="UP000001064"/>
    </source>
</evidence>
<dbReference type="AlphaFoldDB" id="F0ZRZ7"/>
<proteinExistence type="predicted"/>
<name>F0ZRZ7_DICPU</name>
<dbReference type="GeneID" id="10504553"/>
<accession>F0ZRZ7</accession>
<dbReference type="OrthoDB" id="24172at2759"/>
<gene>
    <name evidence="1" type="ORF">DICPUDRAFT_80935</name>
</gene>
<sequence>MHFKDNSEDCNLNNRFENLFCRLKFRYIHSLDWIVKKNQIPLLICKLEANEFISTTPASIKDLFRIIDNSISQKEKDQQEKEQQLQQNYKLLDIILNKNNIIIEQIDDLLSYCININTPAIFDYLLTCNSNDNYKYEINNSLIEKIIYKYYYKLFLISILNYHENNSMEIGKDLMEIILKKVNSGGEDDEIKKLISRVFRGTIPLISTQPTSTTASGYRRNAKAISLFKPKSEIRCSEDELKELSVNFDSVPQQADQLLFDGLIQITKSIEFQLFFKEYNKAFGFIMDNYSNLTKTNCSIEDKCKTCIDFLFSSYKETEFDDGLRSLFNWGIENYVLSIEYWIEQIKCRDPGYEYFCSMMVDFCYKRLLCCKKVKFSTILYCHNLIQNNNVDIQHTLFHSFHYLRIKHFTLHYYIMSRPFIFEVFGSYDTIHAMIFQTAKYFSATYGTVNVPMSGTVFTNQVINNIITPNNIDTMNQYDLRLFLDPNQFTLEYISKLDNDELLKQLSYHLSTKPTDKMSQFHPEYQAMSLDQDFKFYLHINRSDLFLQKIQEAIITTSASTILNIILYKVSFEINSMGVDLKYHHHDNSLTSDIVKSFCYDFSLLDKLLMLFNGANKQLLLDTIFIDSLFLERTDFIDYIISKYNLSFPETIKQNNINLNNLKLLDNHLKINYFNQYIILNK</sequence>
<organism evidence="1 2">
    <name type="scientific">Dictyostelium purpureum</name>
    <name type="common">Slime mold</name>
    <dbReference type="NCBI Taxonomy" id="5786"/>
    <lineage>
        <taxon>Eukaryota</taxon>
        <taxon>Amoebozoa</taxon>
        <taxon>Evosea</taxon>
        <taxon>Eumycetozoa</taxon>
        <taxon>Dictyostelia</taxon>
        <taxon>Dictyosteliales</taxon>
        <taxon>Dictyosteliaceae</taxon>
        <taxon>Dictyostelium</taxon>
    </lineage>
</organism>
<dbReference type="VEuPathDB" id="AmoebaDB:DICPUDRAFT_80935"/>